<feature type="transmembrane region" description="Helical" evidence="7">
    <location>
        <begin position="100"/>
        <end position="120"/>
    </location>
</feature>
<keyword evidence="4 7" id="KW-0812">Transmembrane</keyword>
<protein>
    <submittedName>
        <fullName evidence="8">Putative oxidoreductase</fullName>
    </submittedName>
</protein>
<reference evidence="8 9" key="1">
    <citation type="submission" date="2017-06" db="EMBL/GenBank/DDBJ databases">
        <authorList>
            <person name="Kim H.J."/>
            <person name="Triplett B.A."/>
        </authorList>
    </citation>
    <scope>NUCLEOTIDE SEQUENCE [LARGE SCALE GENOMIC DNA]</scope>
    <source>
        <strain evidence="8 9">DSM 25597</strain>
    </source>
</reference>
<dbReference type="RefSeq" id="WP_089370986.1">
    <property type="nucleotide sequence ID" value="NZ_BMEP01000001.1"/>
</dbReference>
<dbReference type="InterPro" id="IPR032808">
    <property type="entry name" value="DoxX"/>
</dbReference>
<dbReference type="InterPro" id="IPR051907">
    <property type="entry name" value="DoxX-like_oxidoreductase"/>
</dbReference>
<dbReference type="AlphaFoldDB" id="A0A238YN14"/>
<feature type="transmembrane region" description="Helical" evidence="7">
    <location>
        <begin position="75"/>
        <end position="94"/>
    </location>
</feature>
<evidence type="ECO:0000256" key="4">
    <source>
        <dbReference type="ARBA" id="ARBA00022692"/>
    </source>
</evidence>
<proteinExistence type="inferred from homology"/>
<evidence type="ECO:0000256" key="1">
    <source>
        <dbReference type="ARBA" id="ARBA00004651"/>
    </source>
</evidence>
<dbReference type="Proteomes" id="UP000198379">
    <property type="component" value="Unassembled WGS sequence"/>
</dbReference>
<gene>
    <name evidence="8" type="ORF">SAMN06265376_102218</name>
</gene>
<dbReference type="PANTHER" id="PTHR33452:SF1">
    <property type="entry name" value="INNER MEMBRANE PROTEIN YPHA-RELATED"/>
    <property type="match status" value="1"/>
</dbReference>
<evidence type="ECO:0000256" key="3">
    <source>
        <dbReference type="ARBA" id="ARBA00022475"/>
    </source>
</evidence>
<comment type="similarity">
    <text evidence="2">Belongs to the DoxX family.</text>
</comment>
<accession>A0A238YN14</accession>
<dbReference type="OrthoDB" id="9813193at2"/>
<keyword evidence="5 7" id="KW-1133">Transmembrane helix</keyword>
<evidence type="ECO:0000313" key="9">
    <source>
        <dbReference type="Proteomes" id="UP000198379"/>
    </source>
</evidence>
<feature type="transmembrane region" description="Helical" evidence="7">
    <location>
        <begin position="7"/>
        <end position="26"/>
    </location>
</feature>
<feature type="transmembrane region" description="Helical" evidence="7">
    <location>
        <begin position="46"/>
        <end position="68"/>
    </location>
</feature>
<keyword evidence="3" id="KW-1003">Cell membrane</keyword>
<dbReference type="EMBL" id="FZNY01000002">
    <property type="protein sequence ID" value="SNR72555.1"/>
    <property type="molecule type" value="Genomic_DNA"/>
</dbReference>
<evidence type="ECO:0000256" key="2">
    <source>
        <dbReference type="ARBA" id="ARBA00006679"/>
    </source>
</evidence>
<evidence type="ECO:0000256" key="5">
    <source>
        <dbReference type="ARBA" id="ARBA00022989"/>
    </source>
</evidence>
<comment type="subcellular location">
    <subcellularLocation>
        <location evidence="1">Cell membrane</location>
        <topology evidence="1">Multi-pass membrane protein</topology>
    </subcellularLocation>
</comment>
<keyword evidence="6 7" id="KW-0472">Membrane</keyword>
<sequence>MSKNTDLGLLILRVGVSGLMLTHGLPKLLKLLQGNFEFADPIGLGSTISLILIVIAEVICPVLILVGIKTRIATIPPIIAMAVAAFMVHGADPIGTKEKALLYLVAFIAIGLMGAGKLSLDKK</sequence>
<evidence type="ECO:0000256" key="7">
    <source>
        <dbReference type="SAM" id="Phobius"/>
    </source>
</evidence>
<dbReference type="Pfam" id="PF07681">
    <property type="entry name" value="DoxX"/>
    <property type="match status" value="1"/>
</dbReference>
<name>A0A238YN14_9FLAO</name>
<dbReference type="PANTHER" id="PTHR33452">
    <property type="entry name" value="OXIDOREDUCTASE CATD-RELATED"/>
    <property type="match status" value="1"/>
</dbReference>
<evidence type="ECO:0000313" key="8">
    <source>
        <dbReference type="EMBL" id="SNR72555.1"/>
    </source>
</evidence>
<organism evidence="8 9">
    <name type="scientific">Dokdonia pacifica</name>
    <dbReference type="NCBI Taxonomy" id="1627892"/>
    <lineage>
        <taxon>Bacteria</taxon>
        <taxon>Pseudomonadati</taxon>
        <taxon>Bacteroidota</taxon>
        <taxon>Flavobacteriia</taxon>
        <taxon>Flavobacteriales</taxon>
        <taxon>Flavobacteriaceae</taxon>
        <taxon>Dokdonia</taxon>
    </lineage>
</organism>
<evidence type="ECO:0000256" key="6">
    <source>
        <dbReference type="ARBA" id="ARBA00023136"/>
    </source>
</evidence>
<keyword evidence="9" id="KW-1185">Reference proteome</keyword>
<dbReference type="GO" id="GO:0005886">
    <property type="term" value="C:plasma membrane"/>
    <property type="evidence" value="ECO:0007669"/>
    <property type="project" value="UniProtKB-SubCell"/>
</dbReference>